<sequence length="556" mass="60825">MELPQPRPFGTEGKKPTHDFLSLYSHSSFQNQDPRPPHGVFLKTHDFLKPLESVEMNSGKGENTVETAPPPSSVEHALPGGIGTYSISHISNFKNESVSKLKTSVYNVARASIADRDGEANKATPNPKSTSHSGGTFALWNESVVKEKGAMVQNSAAGEIQVLKEPAEKVGQWSSERQLQTPFIHSNSFSSQSSSKHSGQKTQSFVGMMKSAKGHQEEEEDDEEEFISKRDAPSQKGDLTVKVDGKSTDQKPVTPRSKHSATEQRRRSKINDRFQILRDLIPQSDQKRDKASFLLEVIEYIQFLQEKVNKYETAFPGWNQEPTKLVPWRNIRRPGETMIDHSQVLKNGPGPGLMFDNNIAITPPMLANAQNAVDADLRAGGANKIMDHHAGLTNKGVPMPISFQPNMLTPVVRGAVLAQPSQRPFSDADNMASQQQTQLWQSRTCTTDCPATSDTVNEQEEVTIEEGTISISSAYSQGLLNNLTQALQCSGVDLSQASISVQIDLGKRAVSRLAGMTSSAKDQEDCTGNQAVSHSKGASSGEDSDQASKRLKTERS</sequence>
<keyword evidence="8" id="KW-1185">Reference proteome</keyword>
<evidence type="ECO:0000256" key="2">
    <source>
        <dbReference type="ARBA" id="ARBA00023015"/>
    </source>
</evidence>
<feature type="compositionally biased region" description="Basic and acidic residues" evidence="6">
    <location>
        <begin position="260"/>
        <end position="269"/>
    </location>
</feature>
<dbReference type="GO" id="GO:0046983">
    <property type="term" value="F:protein dimerization activity"/>
    <property type="evidence" value="ECO:0007669"/>
    <property type="project" value="InterPro"/>
</dbReference>
<dbReference type="RefSeq" id="XP_019053981.1">
    <property type="nucleotide sequence ID" value="XM_019198436.1"/>
</dbReference>
<dbReference type="CDD" id="cd11453">
    <property type="entry name" value="bHLH_AtBIM_like"/>
    <property type="match status" value="1"/>
</dbReference>
<dbReference type="Proteomes" id="UP000189703">
    <property type="component" value="Unplaced"/>
</dbReference>
<evidence type="ECO:0000313" key="8">
    <source>
        <dbReference type="Proteomes" id="UP000189703"/>
    </source>
</evidence>
<accession>A0A1U8Q7G4</accession>
<feature type="region of interest" description="Disordered" evidence="6">
    <location>
        <begin position="56"/>
        <end position="79"/>
    </location>
</feature>
<name>A0A1U8Q7G4_NELNU</name>
<dbReference type="GO" id="GO:0003700">
    <property type="term" value="F:DNA-binding transcription factor activity"/>
    <property type="evidence" value="ECO:0007669"/>
    <property type="project" value="InterPro"/>
</dbReference>
<dbReference type="InterPro" id="IPR044295">
    <property type="entry name" value="BIM1/2/3"/>
</dbReference>
<dbReference type="SMART" id="SM00353">
    <property type="entry name" value="HLH"/>
    <property type="match status" value="1"/>
</dbReference>
<dbReference type="RefSeq" id="XP_019053986.1">
    <property type="nucleotide sequence ID" value="XM_019198441.1"/>
</dbReference>
<feature type="compositionally biased region" description="Basic and acidic residues" evidence="6">
    <location>
        <begin position="226"/>
        <end position="249"/>
    </location>
</feature>
<keyword evidence="2" id="KW-0805">Transcription regulation</keyword>
<reference evidence="9 10" key="1">
    <citation type="submission" date="2025-04" db="UniProtKB">
        <authorList>
            <consortium name="RefSeq"/>
        </authorList>
    </citation>
    <scope>IDENTIFICATION</scope>
</reference>
<evidence type="ECO:0000256" key="4">
    <source>
        <dbReference type="ARBA" id="ARBA00023163"/>
    </source>
</evidence>
<dbReference type="PANTHER" id="PTHR46412">
    <property type="entry name" value="BES1-INTERACTING MYC-LIKE PROTEIN"/>
    <property type="match status" value="1"/>
</dbReference>
<dbReference type="RefSeq" id="XP_019053984.1">
    <property type="nucleotide sequence ID" value="XM_019198439.1"/>
</dbReference>
<keyword evidence="4" id="KW-0804">Transcription</keyword>
<feature type="region of interest" description="Disordered" evidence="6">
    <location>
        <begin position="517"/>
        <end position="556"/>
    </location>
</feature>
<protein>
    <submittedName>
        <fullName evidence="9 10">Transcription factor BIM2 isoform X1</fullName>
    </submittedName>
</protein>
<evidence type="ECO:0000256" key="5">
    <source>
        <dbReference type="ARBA" id="ARBA00023242"/>
    </source>
</evidence>
<evidence type="ECO:0000313" key="9">
    <source>
        <dbReference type="RefSeq" id="XP_019053981.1"/>
    </source>
</evidence>
<dbReference type="GO" id="GO:0006351">
    <property type="term" value="P:DNA-templated transcription"/>
    <property type="evidence" value="ECO:0007669"/>
    <property type="project" value="InterPro"/>
</dbReference>
<evidence type="ECO:0000259" key="7">
    <source>
        <dbReference type="PROSITE" id="PS50888"/>
    </source>
</evidence>
<dbReference type="Pfam" id="PF00010">
    <property type="entry name" value="HLH"/>
    <property type="match status" value="1"/>
</dbReference>
<evidence type="ECO:0000313" key="10">
    <source>
        <dbReference type="RefSeq" id="XP_019053984.1"/>
    </source>
</evidence>
<evidence type="ECO:0000256" key="3">
    <source>
        <dbReference type="ARBA" id="ARBA00023125"/>
    </source>
</evidence>
<dbReference type="OMA" id="KDHGIRN"/>
<dbReference type="GeneID" id="104600095"/>
<gene>
    <name evidence="9 10 11" type="primary">LOC104600095</name>
</gene>
<evidence type="ECO:0000313" key="11">
    <source>
        <dbReference type="RefSeq" id="XP_019053986.1"/>
    </source>
</evidence>
<keyword evidence="5" id="KW-0539">Nucleus</keyword>
<dbReference type="GO" id="GO:0003677">
    <property type="term" value="F:DNA binding"/>
    <property type="evidence" value="ECO:0007669"/>
    <property type="project" value="UniProtKB-KW"/>
</dbReference>
<keyword evidence="3" id="KW-0238">DNA-binding</keyword>
<feature type="region of interest" description="Disordered" evidence="6">
    <location>
        <begin position="209"/>
        <end position="269"/>
    </location>
</feature>
<feature type="compositionally biased region" description="Basic and acidic residues" evidence="6">
    <location>
        <begin position="546"/>
        <end position="556"/>
    </location>
</feature>
<organism evidence="8 9">
    <name type="scientific">Nelumbo nucifera</name>
    <name type="common">Sacred lotus</name>
    <dbReference type="NCBI Taxonomy" id="4432"/>
    <lineage>
        <taxon>Eukaryota</taxon>
        <taxon>Viridiplantae</taxon>
        <taxon>Streptophyta</taxon>
        <taxon>Embryophyta</taxon>
        <taxon>Tracheophyta</taxon>
        <taxon>Spermatophyta</taxon>
        <taxon>Magnoliopsida</taxon>
        <taxon>Proteales</taxon>
        <taxon>Nelumbonaceae</taxon>
        <taxon>Nelumbo</taxon>
    </lineage>
</organism>
<feature type="domain" description="BHLH" evidence="7">
    <location>
        <begin position="254"/>
        <end position="304"/>
    </location>
</feature>
<comment type="subcellular location">
    <subcellularLocation>
        <location evidence="1">Nucleus</location>
    </subcellularLocation>
</comment>
<dbReference type="PANTHER" id="PTHR46412:SF6">
    <property type="entry name" value="TRANSCRIPTION FACTOR BIM2"/>
    <property type="match status" value="1"/>
</dbReference>
<dbReference type="OrthoDB" id="690068at2759"/>
<dbReference type="Gene3D" id="4.10.280.10">
    <property type="entry name" value="Helix-loop-helix DNA-binding domain"/>
    <property type="match status" value="1"/>
</dbReference>
<proteinExistence type="predicted"/>
<dbReference type="FunFam" id="4.10.280.10:FF:000093">
    <property type="entry name" value="BHLH domain class transcription factor"/>
    <property type="match status" value="1"/>
</dbReference>
<evidence type="ECO:0000256" key="6">
    <source>
        <dbReference type="SAM" id="MobiDB-lite"/>
    </source>
</evidence>
<evidence type="ECO:0000256" key="1">
    <source>
        <dbReference type="ARBA" id="ARBA00004123"/>
    </source>
</evidence>
<dbReference type="PROSITE" id="PS50888">
    <property type="entry name" value="BHLH"/>
    <property type="match status" value="1"/>
</dbReference>
<dbReference type="STRING" id="4432.A0A1U8Q7G4"/>
<dbReference type="InterPro" id="IPR011598">
    <property type="entry name" value="bHLH_dom"/>
</dbReference>
<dbReference type="GO" id="GO:0005634">
    <property type="term" value="C:nucleus"/>
    <property type="evidence" value="ECO:0007669"/>
    <property type="project" value="UniProtKB-SubCell"/>
</dbReference>
<dbReference type="AlphaFoldDB" id="A0A1U8Q7G4"/>
<dbReference type="InterPro" id="IPR036638">
    <property type="entry name" value="HLH_DNA-bd_sf"/>
</dbReference>
<dbReference type="SUPFAM" id="SSF47459">
    <property type="entry name" value="HLH, helix-loop-helix DNA-binding domain"/>
    <property type="match status" value="1"/>
</dbReference>
<feature type="compositionally biased region" description="Polar residues" evidence="6">
    <location>
        <begin position="517"/>
        <end position="538"/>
    </location>
</feature>